<dbReference type="PANTHER" id="PTHR43546">
    <property type="entry name" value="UPF0173 METAL-DEPENDENT HYDROLASE MJ1163-RELATED"/>
    <property type="match status" value="1"/>
</dbReference>
<evidence type="ECO:0000256" key="2">
    <source>
        <dbReference type="SAM" id="SignalP"/>
    </source>
</evidence>
<organism evidence="4 5">
    <name type="scientific">Ruegeria haliotis</name>
    <dbReference type="NCBI Taxonomy" id="2747601"/>
    <lineage>
        <taxon>Bacteria</taxon>
        <taxon>Pseudomonadati</taxon>
        <taxon>Pseudomonadota</taxon>
        <taxon>Alphaproteobacteria</taxon>
        <taxon>Rhodobacterales</taxon>
        <taxon>Roseobacteraceae</taxon>
        <taxon>Ruegeria</taxon>
    </lineage>
</organism>
<keyword evidence="1" id="KW-0378">Hydrolase</keyword>
<dbReference type="InterPro" id="IPR050114">
    <property type="entry name" value="UPF0173_UPF0282_UlaG_hydrolase"/>
</dbReference>
<accession>A0ABX2PRZ8</accession>
<evidence type="ECO:0000256" key="1">
    <source>
        <dbReference type="ARBA" id="ARBA00022801"/>
    </source>
</evidence>
<feature type="domain" description="Metallo-beta-lactamase" evidence="3">
    <location>
        <begin position="86"/>
        <end position="272"/>
    </location>
</feature>
<evidence type="ECO:0000259" key="3">
    <source>
        <dbReference type="Pfam" id="PF12706"/>
    </source>
</evidence>
<dbReference type="EMBL" id="JABXWT010000008">
    <property type="protein sequence ID" value="NVO56940.1"/>
    <property type="molecule type" value="Genomic_DNA"/>
</dbReference>
<evidence type="ECO:0000313" key="5">
    <source>
        <dbReference type="Proteomes" id="UP000630805"/>
    </source>
</evidence>
<sequence>MAKRKEMTMQRRELLKFGTAAAASAALSPLAAAGGISASDVMVRWLGGATLEFAIGDITILADPCLGDGIEAFEMGDPNEMFDLSAGPNIKMHERLTPFPGMAMSEYDIVLLSHAHEDHFDQKAQAWLGSSGPVLCSAQDVTALRKKGFAAQVLNHGQKRVFRKGDTEVSITSIPAVHSLNTAISGILGLGNGYWLQSTVRNKTSNIYWAGDTFMVDPVWEAVQQLPAPDLFIPHIGAVGVNGALGQLSMSGHQAVEFAKLIKAGLILPAHHSTYALYQEPVSTMIEAYAMSGIPSVLKVLSEGSLLTI</sequence>
<feature type="chain" id="PRO_5045461480" evidence="2">
    <location>
        <begin position="34"/>
        <end position="309"/>
    </location>
</feature>
<dbReference type="RefSeq" id="WP_176865869.1">
    <property type="nucleotide sequence ID" value="NZ_JABXWT010000008.1"/>
</dbReference>
<dbReference type="PANTHER" id="PTHR43546:SF9">
    <property type="entry name" value="L-ASCORBATE-6-PHOSPHATE LACTONASE ULAG-RELATED"/>
    <property type="match status" value="1"/>
</dbReference>
<keyword evidence="5" id="KW-1185">Reference proteome</keyword>
<dbReference type="Proteomes" id="UP000630805">
    <property type="component" value="Unassembled WGS sequence"/>
</dbReference>
<proteinExistence type="predicted"/>
<comment type="caution">
    <text evidence="4">The sequence shown here is derived from an EMBL/GenBank/DDBJ whole genome shotgun (WGS) entry which is preliminary data.</text>
</comment>
<gene>
    <name evidence="4" type="ORF">HW561_14185</name>
</gene>
<dbReference type="Gene3D" id="3.60.15.10">
    <property type="entry name" value="Ribonuclease Z/Hydroxyacylglutathione hydrolase-like"/>
    <property type="match status" value="1"/>
</dbReference>
<dbReference type="InterPro" id="IPR006311">
    <property type="entry name" value="TAT_signal"/>
</dbReference>
<evidence type="ECO:0000313" key="4">
    <source>
        <dbReference type="EMBL" id="NVO56940.1"/>
    </source>
</evidence>
<protein>
    <submittedName>
        <fullName evidence="4">MBL fold metallo-hydrolase</fullName>
    </submittedName>
</protein>
<dbReference type="InterPro" id="IPR001279">
    <property type="entry name" value="Metallo-B-lactamas"/>
</dbReference>
<dbReference type="Pfam" id="PF12706">
    <property type="entry name" value="Lactamase_B_2"/>
    <property type="match status" value="1"/>
</dbReference>
<dbReference type="InterPro" id="IPR036866">
    <property type="entry name" value="RibonucZ/Hydroxyglut_hydro"/>
</dbReference>
<dbReference type="SUPFAM" id="SSF56281">
    <property type="entry name" value="Metallo-hydrolase/oxidoreductase"/>
    <property type="match status" value="1"/>
</dbReference>
<keyword evidence="2" id="KW-0732">Signal</keyword>
<name>A0ABX2PRZ8_9RHOB</name>
<reference evidence="4 5" key="1">
    <citation type="submission" date="2020-06" db="EMBL/GenBank/DDBJ databases">
        <authorList>
            <person name="Cao W.R."/>
        </authorList>
    </citation>
    <scope>NUCLEOTIDE SEQUENCE [LARGE SCALE GENOMIC DNA]</scope>
    <source>
        <strain evidence="4 5">B1Z28</strain>
    </source>
</reference>
<feature type="signal peptide" evidence="2">
    <location>
        <begin position="1"/>
        <end position="33"/>
    </location>
</feature>
<dbReference type="PROSITE" id="PS51318">
    <property type="entry name" value="TAT"/>
    <property type="match status" value="1"/>
</dbReference>